<feature type="domain" description="Homeobox" evidence="9">
    <location>
        <begin position="167"/>
        <end position="227"/>
    </location>
</feature>
<keyword evidence="5 6" id="KW-0539">Nucleus</keyword>
<gene>
    <name evidence="11" type="primary">LOC108741816</name>
</gene>
<comment type="subcellular location">
    <subcellularLocation>
        <location evidence="1 6 7">Nucleus</location>
    </subcellularLocation>
</comment>
<dbReference type="STRING" id="224129.A0A1W4XIH9"/>
<dbReference type="SMART" id="SM00389">
    <property type="entry name" value="HOX"/>
    <property type="match status" value="1"/>
</dbReference>
<dbReference type="Pfam" id="PF00046">
    <property type="entry name" value="Homeodomain"/>
    <property type="match status" value="1"/>
</dbReference>
<keyword evidence="10" id="KW-1185">Reference proteome</keyword>
<dbReference type="PRINTS" id="PR00024">
    <property type="entry name" value="HOMEOBOX"/>
</dbReference>
<dbReference type="KEGG" id="apln:108741816"/>
<dbReference type="InterPro" id="IPR001356">
    <property type="entry name" value="HD"/>
</dbReference>
<feature type="compositionally biased region" description="Low complexity" evidence="8">
    <location>
        <begin position="12"/>
        <end position="23"/>
    </location>
</feature>
<evidence type="ECO:0000256" key="5">
    <source>
        <dbReference type="ARBA" id="ARBA00023242"/>
    </source>
</evidence>
<dbReference type="SUPFAM" id="SSF46689">
    <property type="entry name" value="Homeodomain-like"/>
    <property type="match status" value="1"/>
</dbReference>
<evidence type="ECO:0000313" key="10">
    <source>
        <dbReference type="Proteomes" id="UP000192223"/>
    </source>
</evidence>
<keyword evidence="4 6" id="KW-0371">Homeobox</keyword>
<feature type="region of interest" description="Disordered" evidence="8">
    <location>
        <begin position="140"/>
        <end position="170"/>
    </location>
</feature>
<sequence>MDQSYTNNNFQSCDTTTSSSSCLSTPFSVKDILNINNGDYQSNNVYSEKSEFVKVEYSEHYDFPHFHYQQHQWDNNYGNQCFDNYNNYSNYYNNLDRADAAYFYKNYNNCDASSFSTTSSHMQQLSDICGPFPDKNEEEGVCTGVESPKHQQVTSSKTELRKSGSKRAKRKPRVLFSQAQVYELERRFKQQKYLTAPEREEMAQGLQLTSTQVKIWFQNRRYKSKRQTLENNEKDKKIPPNASVITANIGFCGVGSQYRPHSSYATNFTNINNNNNNNDNLSHGNCGTVDRSDVASLVKFNDFAF</sequence>
<evidence type="ECO:0000313" key="11">
    <source>
        <dbReference type="RefSeq" id="XP_018332253.1"/>
    </source>
</evidence>
<evidence type="ECO:0000256" key="1">
    <source>
        <dbReference type="ARBA" id="ARBA00004123"/>
    </source>
</evidence>
<dbReference type="Gene3D" id="1.10.10.60">
    <property type="entry name" value="Homeodomain-like"/>
    <property type="match status" value="1"/>
</dbReference>
<dbReference type="InterPro" id="IPR009057">
    <property type="entry name" value="Homeodomain-like_sf"/>
</dbReference>
<dbReference type="GO" id="GO:0000978">
    <property type="term" value="F:RNA polymerase II cis-regulatory region sequence-specific DNA binding"/>
    <property type="evidence" value="ECO:0007669"/>
    <property type="project" value="TreeGrafter"/>
</dbReference>
<feature type="region of interest" description="Disordered" evidence="8">
    <location>
        <begin position="1"/>
        <end position="23"/>
    </location>
</feature>
<evidence type="ECO:0000256" key="7">
    <source>
        <dbReference type="RuleBase" id="RU000682"/>
    </source>
</evidence>
<organism evidence="10 11">
    <name type="scientific">Agrilus planipennis</name>
    <name type="common">Emerald ash borer</name>
    <name type="synonym">Agrilus marcopoli</name>
    <dbReference type="NCBI Taxonomy" id="224129"/>
    <lineage>
        <taxon>Eukaryota</taxon>
        <taxon>Metazoa</taxon>
        <taxon>Ecdysozoa</taxon>
        <taxon>Arthropoda</taxon>
        <taxon>Hexapoda</taxon>
        <taxon>Insecta</taxon>
        <taxon>Pterygota</taxon>
        <taxon>Neoptera</taxon>
        <taxon>Endopterygota</taxon>
        <taxon>Coleoptera</taxon>
        <taxon>Polyphaga</taxon>
        <taxon>Elateriformia</taxon>
        <taxon>Buprestoidea</taxon>
        <taxon>Buprestidae</taxon>
        <taxon>Agrilinae</taxon>
        <taxon>Agrilus</taxon>
    </lineage>
</organism>
<keyword evidence="3 6" id="KW-0238">DNA-binding</keyword>
<dbReference type="GO" id="GO:0000981">
    <property type="term" value="F:DNA-binding transcription factor activity, RNA polymerase II-specific"/>
    <property type="evidence" value="ECO:0007669"/>
    <property type="project" value="InterPro"/>
</dbReference>
<dbReference type="AlphaFoldDB" id="A0A1W4XIH9"/>
<dbReference type="InterPro" id="IPR050394">
    <property type="entry name" value="Homeobox_NK-like"/>
</dbReference>
<dbReference type="PROSITE" id="PS50071">
    <property type="entry name" value="HOMEOBOX_2"/>
    <property type="match status" value="1"/>
</dbReference>
<dbReference type="PANTHER" id="PTHR24340:SF41">
    <property type="entry name" value="MUSCLE-SPECIFIC HOMEOBOX PROTEIN TINMAN-RELATED"/>
    <property type="match status" value="1"/>
</dbReference>
<evidence type="ECO:0000256" key="3">
    <source>
        <dbReference type="ARBA" id="ARBA00023125"/>
    </source>
</evidence>
<feature type="compositionally biased region" description="Polar residues" evidence="8">
    <location>
        <begin position="1"/>
        <end position="11"/>
    </location>
</feature>
<dbReference type="PANTHER" id="PTHR24340">
    <property type="entry name" value="HOMEOBOX PROTEIN NKX"/>
    <property type="match status" value="1"/>
</dbReference>
<evidence type="ECO:0000256" key="6">
    <source>
        <dbReference type="PROSITE-ProRule" id="PRU00108"/>
    </source>
</evidence>
<dbReference type="CDD" id="cd00086">
    <property type="entry name" value="homeodomain"/>
    <property type="match status" value="1"/>
</dbReference>
<dbReference type="InParanoid" id="A0A1W4XIH9"/>
<dbReference type="GeneID" id="108741816"/>
<dbReference type="InterPro" id="IPR020479">
    <property type="entry name" value="HD_metazoa"/>
</dbReference>
<name>A0A1W4XIH9_AGRPL</name>
<reference evidence="11" key="1">
    <citation type="submission" date="2025-08" db="UniProtKB">
        <authorList>
            <consortium name="RefSeq"/>
        </authorList>
    </citation>
    <scope>IDENTIFICATION</scope>
    <source>
        <tissue evidence="11">Entire body</tissue>
    </source>
</reference>
<evidence type="ECO:0000259" key="9">
    <source>
        <dbReference type="PROSITE" id="PS50071"/>
    </source>
</evidence>
<evidence type="ECO:0000256" key="8">
    <source>
        <dbReference type="SAM" id="MobiDB-lite"/>
    </source>
</evidence>
<accession>A0A1W4XIH9</accession>
<dbReference type="GO" id="GO:0030154">
    <property type="term" value="P:cell differentiation"/>
    <property type="evidence" value="ECO:0007669"/>
    <property type="project" value="TreeGrafter"/>
</dbReference>
<proteinExistence type="predicted"/>
<evidence type="ECO:0000256" key="4">
    <source>
        <dbReference type="ARBA" id="ARBA00023155"/>
    </source>
</evidence>
<dbReference type="InterPro" id="IPR017970">
    <property type="entry name" value="Homeobox_CS"/>
</dbReference>
<keyword evidence="2" id="KW-0217">Developmental protein</keyword>
<dbReference type="PROSITE" id="PS00027">
    <property type="entry name" value="HOMEOBOX_1"/>
    <property type="match status" value="1"/>
</dbReference>
<dbReference type="RefSeq" id="XP_018332253.1">
    <property type="nucleotide sequence ID" value="XM_018476751.2"/>
</dbReference>
<protein>
    <submittedName>
        <fullName evidence="11">Homeobox protein Nkx-2.5-like</fullName>
    </submittedName>
</protein>
<feature type="DNA-binding region" description="Homeobox" evidence="6">
    <location>
        <begin position="169"/>
        <end position="228"/>
    </location>
</feature>
<dbReference type="OrthoDB" id="6159439at2759"/>
<evidence type="ECO:0000256" key="2">
    <source>
        <dbReference type="ARBA" id="ARBA00022473"/>
    </source>
</evidence>
<dbReference type="Proteomes" id="UP000192223">
    <property type="component" value="Unplaced"/>
</dbReference>
<dbReference type="GO" id="GO:0005634">
    <property type="term" value="C:nucleus"/>
    <property type="evidence" value="ECO:0007669"/>
    <property type="project" value="UniProtKB-SubCell"/>
</dbReference>